<feature type="compositionally biased region" description="Basic and acidic residues" evidence="1">
    <location>
        <begin position="515"/>
        <end position="525"/>
    </location>
</feature>
<feature type="region of interest" description="Disordered" evidence="1">
    <location>
        <begin position="683"/>
        <end position="714"/>
    </location>
</feature>
<feature type="compositionally biased region" description="Basic and acidic residues" evidence="1">
    <location>
        <begin position="579"/>
        <end position="589"/>
    </location>
</feature>
<sequence>MPVKTREMFDAYNEDAVPAIMPFPEVSQVVCSKRAEIAVPRLNKHQRSYLFDVALRDVDLASLSGKAAADFYDGIKSEALKAKAFQAQNGDRDEEARLPQLITAWKREKEKKQKTVTSKKMAVMGATPRTTRVVVKLSCVGIRERGGAIQKLISNRRAAQKLHAAPKMNGNAAPVGASAAPAGSSAAPAAASAFSPASSPASAAAVTKLLGIVSRTGRDRFREDRHDEIEEFSRTLPDDINNGGKFVKVEAQLWAKEDPVTWEALVAAEEVVWEERQKLIPAGFKHMMQKLHTLGNFRPFMATMLMSWLDTKGELQMEWAYRLSRAEAASEGINVRQRFNIQYRDLTRENANAMYAWAKPALQEYAALQGSVDDEPIIFDVRLEAVNDATPNMLAQAVTTFLVASYKAAFGSEDIPWAAIASAPDDFYETVKFPDIVVSSTGLAGLKAPQWYPWASSLAAGAGEGSAGFFRKPAAVWGDDSPHADATAEAARLKEEEEKREQTAKATAEAAEAARLMEEKEKCEQTAKATAEAEAARLKEQEEREQAAKAMEAAEAARLEEEKEKEKRKQMVKATAEVVRLKEEEEKRKKDGRKRKADEELVGEEEKKGRKKQKEDHPAGGVRAPRARKTPAEAEAERQEKRRQEPIAIQERGGGPSWEYASPAGVKEELEFNVELKSRRELKSSLDLKSSPNLKSRHPNSSSGNGLEFEFDKS</sequence>
<protein>
    <submittedName>
        <fullName evidence="2">Uncharacterized protein</fullName>
    </submittedName>
</protein>
<evidence type="ECO:0000313" key="2">
    <source>
        <dbReference type="EMBL" id="KAJ7018302.1"/>
    </source>
</evidence>
<dbReference type="EMBL" id="JARJCM010000345">
    <property type="protein sequence ID" value="KAJ7018302.1"/>
    <property type="molecule type" value="Genomic_DNA"/>
</dbReference>
<evidence type="ECO:0000313" key="3">
    <source>
        <dbReference type="Proteomes" id="UP001218188"/>
    </source>
</evidence>
<feature type="compositionally biased region" description="Low complexity" evidence="1">
    <location>
        <begin position="504"/>
        <end position="514"/>
    </location>
</feature>
<keyword evidence="3" id="KW-1185">Reference proteome</keyword>
<comment type="caution">
    <text evidence="2">The sequence shown here is derived from an EMBL/GenBank/DDBJ whole genome shotgun (WGS) entry which is preliminary data.</text>
</comment>
<accession>A0AAD6S0C1</accession>
<dbReference type="AlphaFoldDB" id="A0AAD6S0C1"/>
<feature type="compositionally biased region" description="Basic and acidic residues" evidence="1">
    <location>
        <begin position="555"/>
        <end position="569"/>
    </location>
</feature>
<organism evidence="2 3">
    <name type="scientific">Mycena alexandri</name>
    <dbReference type="NCBI Taxonomy" id="1745969"/>
    <lineage>
        <taxon>Eukaryota</taxon>
        <taxon>Fungi</taxon>
        <taxon>Dikarya</taxon>
        <taxon>Basidiomycota</taxon>
        <taxon>Agaricomycotina</taxon>
        <taxon>Agaricomycetes</taxon>
        <taxon>Agaricomycetidae</taxon>
        <taxon>Agaricales</taxon>
        <taxon>Marasmiineae</taxon>
        <taxon>Mycenaceae</taxon>
        <taxon>Mycena</taxon>
    </lineage>
</organism>
<feature type="compositionally biased region" description="Basic and acidic residues" evidence="1">
    <location>
        <begin position="630"/>
        <end position="645"/>
    </location>
</feature>
<proteinExistence type="predicted"/>
<dbReference type="Proteomes" id="UP001218188">
    <property type="component" value="Unassembled WGS sequence"/>
</dbReference>
<evidence type="ECO:0000256" key="1">
    <source>
        <dbReference type="SAM" id="MobiDB-lite"/>
    </source>
</evidence>
<name>A0AAD6S0C1_9AGAR</name>
<feature type="compositionally biased region" description="Polar residues" evidence="1">
    <location>
        <begin position="687"/>
        <end position="705"/>
    </location>
</feature>
<gene>
    <name evidence="2" type="ORF">C8F04DRAFT_1199086</name>
</gene>
<feature type="compositionally biased region" description="Basic and acidic residues" evidence="1">
    <location>
        <begin position="596"/>
        <end position="618"/>
    </location>
</feature>
<feature type="region of interest" description="Disordered" evidence="1">
    <location>
        <begin position="495"/>
        <end position="662"/>
    </location>
</feature>
<reference evidence="2" key="1">
    <citation type="submission" date="2023-03" db="EMBL/GenBank/DDBJ databases">
        <title>Massive genome expansion in bonnet fungi (Mycena s.s.) driven by repeated elements and novel gene families across ecological guilds.</title>
        <authorList>
            <consortium name="Lawrence Berkeley National Laboratory"/>
            <person name="Harder C.B."/>
            <person name="Miyauchi S."/>
            <person name="Viragh M."/>
            <person name="Kuo A."/>
            <person name="Thoen E."/>
            <person name="Andreopoulos B."/>
            <person name="Lu D."/>
            <person name="Skrede I."/>
            <person name="Drula E."/>
            <person name="Henrissat B."/>
            <person name="Morin E."/>
            <person name="Kohler A."/>
            <person name="Barry K."/>
            <person name="LaButti K."/>
            <person name="Morin E."/>
            <person name="Salamov A."/>
            <person name="Lipzen A."/>
            <person name="Mereny Z."/>
            <person name="Hegedus B."/>
            <person name="Baldrian P."/>
            <person name="Stursova M."/>
            <person name="Weitz H."/>
            <person name="Taylor A."/>
            <person name="Grigoriev I.V."/>
            <person name="Nagy L.G."/>
            <person name="Martin F."/>
            <person name="Kauserud H."/>
        </authorList>
    </citation>
    <scope>NUCLEOTIDE SEQUENCE</scope>
    <source>
        <strain evidence="2">CBHHK200</strain>
    </source>
</reference>
<feature type="compositionally biased region" description="Basic and acidic residues" evidence="1">
    <location>
        <begin position="534"/>
        <end position="547"/>
    </location>
</feature>